<sequence length="363" mass="39445">MSSEERNERIGRLDPLRLDDDVRALPKMNEAGDVPALVDVLRGALPSEESVAAFTVPECLAAMRDLGMYLGSLKRHGVSAFDAIPEATRSFELLGLRTHMIPRDTVYHYTCWNPVGARERLYSGHPMERHLIDAVRRCVPDLARAVEAGRVLRAEEPGSAAHADAMAALAGHITAADRAMGRVNAHVTPEFFALVLRPYFEDVRIAGRRYMGPAAAHVPLFLLDLLLWASDRGSGQYRGFCHEVALQTLPDWQELYAEWTAGPSVTTRVVAALDGPCPPPGTGHVLAGAEGLRQALRSLTSFRGKHLVMARRAYHAEVRLYELGSGGGSVGLLEEILALTRQNGAVVGPAAARTVPRATTPKE</sequence>
<evidence type="ECO:0000313" key="2">
    <source>
        <dbReference type="Proteomes" id="UP000471293"/>
    </source>
</evidence>
<dbReference type="Gene3D" id="1.20.58.480">
    <property type="match status" value="1"/>
</dbReference>
<dbReference type="SUPFAM" id="SSF140959">
    <property type="entry name" value="Indolic compounds 2,3-dioxygenase-like"/>
    <property type="match status" value="1"/>
</dbReference>
<dbReference type="Proteomes" id="UP000471293">
    <property type="component" value="Unassembled WGS sequence"/>
</dbReference>
<gene>
    <name evidence="1" type="ORF">G3I29_23955</name>
</gene>
<dbReference type="Gene3D" id="1.20.58.1320">
    <property type="match status" value="1"/>
</dbReference>
<dbReference type="GO" id="GO:0019441">
    <property type="term" value="P:L-tryptophan catabolic process to kynurenine"/>
    <property type="evidence" value="ECO:0007669"/>
    <property type="project" value="InterPro"/>
</dbReference>
<evidence type="ECO:0000313" key="1">
    <source>
        <dbReference type="EMBL" id="NEA18504.1"/>
    </source>
</evidence>
<organism evidence="1 2">
    <name type="scientific">Streptomyces halstedii</name>
    <dbReference type="NCBI Taxonomy" id="1944"/>
    <lineage>
        <taxon>Bacteria</taxon>
        <taxon>Bacillati</taxon>
        <taxon>Actinomycetota</taxon>
        <taxon>Actinomycetes</taxon>
        <taxon>Kitasatosporales</taxon>
        <taxon>Streptomycetaceae</taxon>
        <taxon>Streptomyces</taxon>
    </lineage>
</organism>
<proteinExistence type="predicted"/>
<accession>A0A6N9U3U6</accession>
<dbReference type="Pfam" id="PF08933">
    <property type="entry name" value="PrnB"/>
    <property type="match status" value="1"/>
</dbReference>
<dbReference type="EMBL" id="JAAGLQ010000518">
    <property type="protein sequence ID" value="NEA18504.1"/>
    <property type="molecule type" value="Genomic_DNA"/>
</dbReference>
<dbReference type="GO" id="GO:0046872">
    <property type="term" value="F:metal ion binding"/>
    <property type="evidence" value="ECO:0007669"/>
    <property type="project" value="InterPro"/>
</dbReference>
<dbReference type="AlphaFoldDB" id="A0A6N9U3U6"/>
<dbReference type="RefSeq" id="WP_164347520.1">
    <property type="nucleotide sequence ID" value="NZ_JAAGLQ010000518.1"/>
</dbReference>
<name>A0A6N9U3U6_STRHA</name>
<dbReference type="InterPro" id="IPR015029">
    <property type="entry name" value="PrnB"/>
</dbReference>
<comment type="caution">
    <text evidence="1">The sequence shown here is derived from an EMBL/GenBank/DDBJ whole genome shotgun (WGS) entry which is preliminary data.</text>
</comment>
<protein>
    <submittedName>
        <fullName evidence="1">DUF1864 family protein</fullName>
    </submittedName>
</protein>
<dbReference type="InterPro" id="IPR037217">
    <property type="entry name" value="Trp/Indoleamine_2_3_dOase-like"/>
</dbReference>
<dbReference type="GO" id="GO:0020037">
    <property type="term" value="F:heme binding"/>
    <property type="evidence" value="ECO:0007669"/>
    <property type="project" value="InterPro"/>
</dbReference>
<reference evidence="1 2" key="1">
    <citation type="submission" date="2020-01" db="EMBL/GenBank/DDBJ databases">
        <title>Insect and environment-associated Actinomycetes.</title>
        <authorList>
            <person name="Currrie C."/>
            <person name="Chevrette M."/>
            <person name="Carlson C."/>
            <person name="Stubbendieck R."/>
            <person name="Wendt-Pienkowski E."/>
        </authorList>
    </citation>
    <scope>NUCLEOTIDE SEQUENCE [LARGE SCALE GENOMIC DNA]</scope>
    <source>
        <strain evidence="1 2">SID11342</strain>
    </source>
</reference>